<evidence type="ECO:0000313" key="1">
    <source>
        <dbReference type="EMBL" id="XCH44303.1"/>
    </source>
</evidence>
<gene>
    <name evidence="1" type="primary">84</name>
    <name evidence="1" type="ORF">SEA_BABYBACK_84</name>
</gene>
<proteinExistence type="predicted"/>
<organism evidence="1">
    <name type="scientific">Mycobacterium phage BabyBack</name>
    <dbReference type="NCBI Taxonomy" id="3158877"/>
    <lineage>
        <taxon>Viruses</taxon>
        <taxon>Duplodnaviria</taxon>
        <taxon>Heunggongvirae</taxon>
        <taxon>Uroviricota</taxon>
        <taxon>Caudoviricetes</taxon>
    </lineage>
</organism>
<sequence>MTPTQEGIDMELNAHFMTTAEVAQLKASDCSSCMDVDCTVAESGPVLEKFYQSTPRYNFRGGVTGHFWTKVNEVAEILKGSDTWPFEPIEVSSDRTVLYDGHHRSNAAILAGWDKPIPVEVW</sequence>
<accession>A0AAU8GRN0</accession>
<reference evidence="1" key="1">
    <citation type="submission" date="2024-05" db="EMBL/GenBank/DDBJ databases">
        <authorList>
            <person name="Angeles D.G."/>
            <person name="Arvik A.J."/>
            <person name="Ashton K.E."/>
            <person name="Baker A.G."/>
            <person name="Benitez E."/>
            <person name="Boateng E.S."/>
            <person name="Bopp L.A."/>
            <person name="Canales M.Y."/>
            <person name="Cho C.S."/>
            <person name="Denby A.C."/>
            <person name="Ferrell L.E."/>
            <person name="Gates K.A."/>
            <person name="Goitom S."/>
            <person name="Griffith A.H."/>
            <person name="Hassan A.M."/>
            <person name="James S.C."/>
            <person name="Javed S.A."/>
            <person name="Jordan A.B."/>
            <person name="Kershner D.C."/>
            <person name="Kudva A.P."/>
            <person name="Liu S."/>
            <person name="Loosemore S.B."/>
            <person name="Lyle H.E."/>
            <person name="Mahmud R."/>
            <person name="Martey A."/>
            <person name="Martin B.S."/>
            <person name="Martin C.E."/>
            <person name="Martin G.J."/>
            <person name="McClellan E."/>
            <person name="Paladino M.R."/>
            <person name="Papa A.R."/>
            <person name="Perez K."/>
            <person name="Rhodes B.E."/>
            <person name="Riddervold E.J."/>
            <person name="Roudabush H."/>
            <person name="Ruiz I.A."/>
            <person name="Russell E.L."/>
            <person name="Sams C.E."/>
            <person name="Shin S."/>
            <person name="Smith G.L."/>
            <person name="Snowman J.L."/>
            <person name="Timberlake T."/>
            <person name="Tucker Z.R."/>
            <person name="Vashistha N."/>
            <person name="Voshell S.M."/>
            <person name="Vuppala S."/>
            <person name="Wallace A.L."/>
            <person name="Ko C."/>
            <person name="Russell D.A."/>
            <person name="Jacobs-Sera D."/>
            <person name="Hatfull G.F."/>
        </authorList>
    </citation>
    <scope>NUCLEOTIDE SEQUENCE</scope>
</reference>
<name>A0AAU8GRN0_9CAUD</name>
<dbReference type="EMBL" id="PP758916">
    <property type="protein sequence ID" value="XCH44303.1"/>
    <property type="molecule type" value="Genomic_DNA"/>
</dbReference>
<protein>
    <submittedName>
        <fullName evidence="1">ParB-like nuclease domain</fullName>
    </submittedName>
</protein>